<accession>X1HVQ5</accession>
<dbReference type="EMBL" id="BARU01028761">
    <property type="protein sequence ID" value="GAH74241.1"/>
    <property type="molecule type" value="Genomic_DNA"/>
</dbReference>
<comment type="caution">
    <text evidence="1">The sequence shown here is derived from an EMBL/GenBank/DDBJ whole genome shotgun (WGS) entry which is preliminary data.</text>
</comment>
<evidence type="ECO:0000313" key="1">
    <source>
        <dbReference type="EMBL" id="GAH74241.1"/>
    </source>
</evidence>
<dbReference type="InterPro" id="IPR008928">
    <property type="entry name" value="6-hairpin_glycosidase_sf"/>
</dbReference>
<organism evidence="1">
    <name type="scientific">marine sediment metagenome</name>
    <dbReference type="NCBI Taxonomy" id="412755"/>
    <lineage>
        <taxon>unclassified sequences</taxon>
        <taxon>metagenomes</taxon>
        <taxon>ecological metagenomes</taxon>
    </lineage>
</organism>
<gene>
    <name evidence="1" type="ORF">S03H2_45866</name>
</gene>
<dbReference type="GO" id="GO:0005975">
    <property type="term" value="P:carbohydrate metabolic process"/>
    <property type="evidence" value="ECO:0007669"/>
    <property type="project" value="InterPro"/>
</dbReference>
<sequence>PQALIAMHRRVKDERMLRQGLRTLQWLLDVQTDPLGHHLSLIGNDGWLPRGENKARFDQQPIEVASLMEACYEALLATGEHRWRVAMDQCFAWFLGRNDLHEMLYNFTTGGCFDGLHSTEVNQNQGAESTVCWLMALHCMHHVAHESVLTPNASRPLHQENGSFC</sequence>
<dbReference type="SUPFAM" id="SSF48208">
    <property type="entry name" value="Six-hairpin glycosidases"/>
    <property type="match status" value="1"/>
</dbReference>
<feature type="non-terminal residue" evidence="1">
    <location>
        <position position="1"/>
    </location>
</feature>
<dbReference type="AlphaFoldDB" id="X1HVQ5"/>
<name>X1HVQ5_9ZZZZ</name>
<protein>
    <submittedName>
        <fullName evidence="1">Uncharacterized protein</fullName>
    </submittedName>
</protein>
<reference evidence="1" key="1">
    <citation type="journal article" date="2014" name="Front. Microbiol.">
        <title>High frequency of phylogenetically diverse reductive dehalogenase-homologous genes in deep subseafloor sedimentary metagenomes.</title>
        <authorList>
            <person name="Kawai M."/>
            <person name="Futagami T."/>
            <person name="Toyoda A."/>
            <person name="Takaki Y."/>
            <person name="Nishi S."/>
            <person name="Hori S."/>
            <person name="Arai W."/>
            <person name="Tsubouchi T."/>
            <person name="Morono Y."/>
            <person name="Uchiyama I."/>
            <person name="Ito T."/>
            <person name="Fujiyama A."/>
            <person name="Inagaki F."/>
            <person name="Takami H."/>
        </authorList>
    </citation>
    <scope>NUCLEOTIDE SEQUENCE</scope>
    <source>
        <strain evidence="1">Expedition CK06-06</strain>
    </source>
</reference>
<proteinExistence type="predicted"/>